<feature type="chain" id="PRO_5041976153" evidence="1">
    <location>
        <begin position="21"/>
        <end position="358"/>
    </location>
</feature>
<reference evidence="2" key="3">
    <citation type="submission" date="2023-05" db="EMBL/GenBank/DDBJ databases">
        <authorList>
            <person name="Smith C.H."/>
        </authorList>
    </citation>
    <scope>NUCLEOTIDE SEQUENCE</scope>
    <source>
        <strain evidence="2">CHS0354</strain>
        <tissue evidence="2">Mantle</tissue>
    </source>
</reference>
<evidence type="ECO:0000313" key="3">
    <source>
        <dbReference type="Proteomes" id="UP001195483"/>
    </source>
</evidence>
<evidence type="ECO:0000256" key="1">
    <source>
        <dbReference type="SAM" id="SignalP"/>
    </source>
</evidence>
<keyword evidence="3" id="KW-1185">Reference proteome</keyword>
<protein>
    <submittedName>
        <fullName evidence="2">Uncharacterized protein</fullName>
    </submittedName>
</protein>
<accession>A0AAE0W222</accession>
<reference evidence="2" key="1">
    <citation type="journal article" date="2021" name="Genome Biol. Evol.">
        <title>A High-Quality Reference Genome for a Parasitic Bivalve with Doubly Uniparental Inheritance (Bivalvia: Unionida).</title>
        <authorList>
            <person name="Smith C.H."/>
        </authorList>
    </citation>
    <scope>NUCLEOTIDE SEQUENCE</scope>
    <source>
        <strain evidence="2">CHS0354</strain>
    </source>
</reference>
<evidence type="ECO:0000313" key="2">
    <source>
        <dbReference type="EMBL" id="KAK3599203.1"/>
    </source>
</evidence>
<feature type="signal peptide" evidence="1">
    <location>
        <begin position="1"/>
        <end position="20"/>
    </location>
</feature>
<dbReference type="EMBL" id="JAEAOA010000772">
    <property type="protein sequence ID" value="KAK3599203.1"/>
    <property type="molecule type" value="Genomic_DNA"/>
</dbReference>
<reference evidence="2" key="2">
    <citation type="journal article" date="2021" name="Genome Biol. Evol.">
        <title>Developing a high-quality reference genome for a parasitic bivalve with doubly uniparental inheritance (Bivalvia: Unionida).</title>
        <authorList>
            <person name="Smith C.H."/>
        </authorList>
    </citation>
    <scope>NUCLEOTIDE SEQUENCE</scope>
    <source>
        <strain evidence="2">CHS0354</strain>
        <tissue evidence="2">Mantle</tissue>
    </source>
</reference>
<name>A0AAE0W222_9BIVA</name>
<dbReference type="Proteomes" id="UP001195483">
    <property type="component" value="Unassembled WGS sequence"/>
</dbReference>
<organism evidence="2 3">
    <name type="scientific">Potamilus streckersoni</name>
    <dbReference type="NCBI Taxonomy" id="2493646"/>
    <lineage>
        <taxon>Eukaryota</taxon>
        <taxon>Metazoa</taxon>
        <taxon>Spiralia</taxon>
        <taxon>Lophotrochozoa</taxon>
        <taxon>Mollusca</taxon>
        <taxon>Bivalvia</taxon>
        <taxon>Autobranchia</taxon>
        <taxon>Heteroconchia</taxon>
        <taxon>Palaeoheterodonta</taxon>
        <taxon>Unionida</taxon>
        <taxon>Unionoidea</taxon>
        <taxon>Unionidae</taxon>
        <taxon>Ambleminae</taxon>
        <taxon>Lampsilini</taxon>
        <taxon>Potamilus</taxon>
    </lineage>
</organism>
<gene>
    <name evidence="2" type="ORF">CHS0354_012808</name>
</gene>
<proteinExistence type="predicted"/>
<comment type="caution">
    <text evidence="2">The sequence shown here is derived from an EMBL/GenBank/DDBJ whole genome shotgun (WGS) entry which is preliminary data.</text>
</comment>
<dbReference type="AlphaFoldDB" id="A0AAE0W222"/>
<keyword evidence="1" id="KW-0732">Signal</keyword>
<sequence length="358" mass="40787">MCVILIVMVSLVEITGSVQSECHLHVTDAIAGKAFIIGTWSLKYATLSVTVKRENTVSFRFLFDGKVKILSQDREGRLVLQLYNDTAEVSLMFNTIGRGDEGQYGMETFANRNQRDRYWKKDEQTEVIQGCEEDNILMELKTTTDSFFLYRYDKIVAAVIKSVCMMSDESIVYDRLRCNSNNDRYVFIISNVTQRDTGLYKIQDPMSSISIQKWFVNISDKPIHAKTGDNVVIGWFYNQPGVDCTIRVIHPYEGAIIMVPSNNVAQIKNEVRHRLLYSGDVSRIYMSFTLLHVIASDAGFYRIESLYETIIHGRKQVTVRANITTTDLNTESIDTSITDTPLHYDSSDIPKSEKGKVL</sequence>